<dbReference type="Proteomes" id="UP000011770">
    <property type="component" value="Unassembled WGS sequence"/>
</dbReference>
<protein>
    <submittedName>
        <fullName evidence="1">Uncharacterized protein</fullName>
    </submittedName>
</protein>
<dbReference type="AlphaFoldDB" id="M3FH13"/>
<proteinExistence type="predicted"/>
<comment type="caution">
    <text evidence="1">The sequence shown here is derived from an EMBL/GenBank/DDBJ whole genome shotgun (WGS) entry which is preliminary data.</text>
</comment>
<organism evidence="1 2">
    <name type="scientific">Leptospira weilii serovar Topaz str. LT2116</name>
    <dbReference type="NCBI Taxonomy" id="1088540"/>
    <lineage>
        <taxon>Bacteria</taxon>
        <taxon>Pseudomonadati</taxon>
        <taxon>Spirochaetota</taxon>
        <taxon>Spirochaetia</taxon>
        <taxon>Leptospirales</taxon>
        <taxon>Leptospiraceae</taxon>
        <taxon>Leptospira</taxon>
    </lineage>
</organism>
<evidence type="ECO:0000313" key="2">
    <source>
        <dbReference type="Proteomes" id="UP000011770"/>
    </source>
</evidence>
<gene>
    <name evidence="1" type="ORF">LEP1GSC188_1653</name>
</gene>
<name>M3FH13_9LEPT</name>
<sequence length="45" mass="5466">MYFNRRTHVKIMTDDGFENRDEFKKFIFDNLSVNLSIIPDTLKKK</sequence>
<reference evidence="1 2" key="1">
    <citation type="submission" date="2013-01" db="EMBL/GenBank/DDBJ databases">
        <authorList>
            <person name="Harkins D.M."/>
            <person name="Durkin A.S."/>
            <person name="Brinkac L.M."/>
            <person name="Haft D.H."/>
            <person name="Selengut J.D."/>
            <person name="Sanka R."/>
            <person name="DePew J."/>
            <person name="Purushe J."/>
            <person name="Tulsiani S.M."/>
            <person name="Graham G.C."/>
            <person name="Burns M.-A."/>
            <person name="Dohnt M.F."/>
            <person name="Smythe L.D."/>
            <person name="McKay D.B."/>
            <person name="Craig S.B."/>
            <person name="Vinetz J.M."/>
            <person name="Sutton G.G."/>
            <person name="Nierman W.C."/>
            <person name="Fouts D.E."/>
        </authorList>
    </citation>
    <scope>NUCLEOTIDE SEQUENCE [LARGE SCALE GENOMIC DNA]</scope>
    <source>
        <strain evidence="1 2">LT2116</strain>
    </source>
</reference>
<dbReference type="EMBL" id="AHOR02000076">
    <property type="protein sequence ID" value="EMF79752.1"/>
    <property type="molecule type" value="Genomic_DNA"/>
</dbReference>
<accession>M3FH13</accession>
<evidence type="ECO:0000313" key="1">
    <source>
        <dbReference type="EMBL" id="EMF79752.1"/>
    </source>
</evidence>